<protein>
    <submittedName>
        <fullName evidence="3">Alpha/beta hydrolase</fullName>
    </submittedName>
</protein>
<keyword evidence="1" id="KW-0812">Transmembrane</keyword>
<keyword evidence="1" id="KW-1133">Transmembrane helix</keyword>
<reference evidence="4" key="1">
    <citation type="journal article" date="2019" name="Int. J. Syst. Evol. Microbiol.">
        <title>The Global Catalogue of Microorganisms (GCM) 10K type strain sequencing project: providing services to taxonomists for standard genome sequencing and annotation.</title>
        <authorList>
            <consortium name="The Broad Institute Genomics Platform"/>
            <consortium name="The Broad Institute Genome Sequencing Center for Infectious Disease"/>
            <person name="Wu L."/>
            <person name="Ma J."/>
        </authorList>
    </citation>
    <scope>NUCLEOTIDE SEQUENCE [LARGE SCALE GENOMIC DNA]</scope>
    <source>
        <strain evidence="4">CCUG 61485</strain>
    </source>
</reference>
<comment type="caution">
    <text evidence="3">The sequence shown here is derived from an EMBL/GenBank/DDBJ whole genome shotgun (WGS) entry which is preliminary data.</text>
</comment>
<organism evidence="3 4">
    <name type="scientific">Namhaeicola litoreus</name>
    <dbReference type="NCBI Taxonomy" id="1052145"/>
    <lineage>
        <taxon>Bacteria</taxon>
        <taxon>Pseudomonadati</taxon>
        <taxon>Bacteroidota</taxon>
        <taxon>Flavobacteriia</taxon>
        <taxon>Flavobacteriales</taxon>
        <taxon>Flavobacteriaceae</taxon>
        <taxon>Namhaeicola</taxon>
    </lineage>
</organism>
<evidence type="ECO:0000259" key="2">
    <source>
        <dbReference type="Pfam" id="PF12146"/>
    </source>
</evidence>
<keyword evidence="3" id="KW-0378">Hydrolase</keyword>
<dbReference type="InterPro" id="IPR022742">
    <property type="entry name" value="Hydrolase_4"/>
</dbReference>
<gene>
    <name evidence="3" type="ORF">ACFQ39_03115</name>
</gene>
<evidence type="ECO:0000256" key="1">
    <source>
        <dbReference type="SAM" id="Phobius"/>
    </source>
</evidence>
<dbReference type="SUPFAM" id="SSF53474">
    <property type="entry name" value="alpha/beta-Hydrolases"/>
    <property type="match status" value="1"/>
</dbReference>
<feature type="transmembrane region" description="Helical" evidence="1">
    <location>
        <begin position="6"/>
        <end position="24"/>
    </location>
</feature>
<name>A0ABW3XYD1_9FLAO</name>
<keyword evidence="4" id="KW-1185">Reference proteome</keyword>
<accession>A0ABW3XYD1</accession>
<feature type="domain" description="Serine aminopeptidase S33" evidence="2">
    <location>
        <begin position="69"/>
        <end position="177"/>
    </location>
</feature>
<dbReference type="Gene3D" id="3.40.50.1820">
    <property type="entry name" value="alpha/beta hydrolase"/>
    <property type="match status" value="1"/>
</dbReference>
<sequence length="267" mass="30490">MIWIYVLGIAFLIFFLISLVLYFTQDYFVFHAVKLDSTHQFEFDRPFEEINLKAKDGALLNGIHFYNERAKGIVLYFHNHAGNVQIWGQSTGLFFNAGYDVLLMDYRGFGKSGGSFNEDKMISDVQVWCDFAKNVYPESDIVIYGKGMGAFFAVEAAVKNKPILLVLESPMYSLRLSAKNHYPFLPVGLILKYKMDSSVFFPKLKGRVLMFHGKLDKVIPYTSAEELYVLRPENTDLILLEDTNNSGVMANPVFLRELLKELGDLNT</sequence>
<dbReference type="EMBL" id="JBHTMY010000002">
    <property type="protein sequence ID" value="MFD1314594.1"/>
    <property type="molecule type" value="Genomic_DNA"/>
</dbReference>
<dbReference type="PANTHER" id="PTHR12277">
    <property type="entry name" value="ALPHA/BETA HYDROLASE DOMAIN-CONTAINING PROTEIN"/>
    <property type="match status" value="1"/>
</dbReference>
<dbReference type="Proteomes" id="UP001597201">
    <property type="component" value="Unassembled WGS sequence"/>
</dbReference>
<dbReference type="PANTHER" id="PTHR12277:SF81">
    <property type="entry name" value="PROTEIN ABHD13"/>
    <property type="match status" value="1"/>
</dbReference>
<dbReference type="RefSeq" id="WP_377176349.1">
    <property type="nucleotide sequence ID" value="NZ_JBHTMY010000002.1"/>
</dbReference>
<proteinExistence type="predicted"/>
<dbReference type="InterPro" id="IPR029058">
    <property type="entry name" value="AB_hydrolase_fold"/>
</dbReference>
<keyword evidence="1" id="KW-0472">Membrane</keyword>
<evidence type="ECO:0000313" key="3">
    <source>
        <dbReference type="EMBL" id="MFD1314594.1"/>
    </source>
</evidence>
<dbReference type="GO" id="GO:0016787">
    <property type="term" value="F:hydrolase activity"/>
    <property type="evidence" value="ECO:0007669"/>
    <property type="project" value="UniProtKB-KW"/>
</dbReference>
<evidence type="ECO:0000313" key="4">
    <source>
        <dbReference type="Proteomes" id="UP001597201"/>
    </source>
</evidence>
<dbReference type="Pfam" id="PF12146">
    <property type="entry name" value="Hydrolase_4"/>
    <property type="match status" value="1"/>
</dbReference>